<dbReference type="AlphaFoldDB" id="A0A3E0WFZ3"/>
<evidence type="ECO:0000313" key="1">
    <source>
        <dbReference type="EMBL" id="RFA31862.1"/>
    </source>
</evidence>
<proteinExistence type="predicted"/>
<dbReference type="Proteomes" id="UP000256488">
    <property type="component" value="Unassembled WGS sequence"/>
</dbReference>
<sequence length="143" mass="16719">MTSYYYIASDIELPSGIYKENGFEENKGIGVVSIDNSLDLTRSKQAVQGLKYPIQLEIVNGLCDPVTLEPDTYYELTLLYKYIYEVTREHKLCTIEIAHIWNEHRRDFKIKKKKKILLKQLKSPKELLLHEGEALIIKKTTNW</sequence>
<organism evidence="1">
    <name type="scientific">Virgibacillus dokdonensis</name>
    <dbReference type="NCBI Taxonomy" id="302167"/>
    <lineage>
        <taxon>Bacteria</taxon>
        <taxon>Bacillati</taxon>
        <taxon>Bacillota</taxon>
        <taxon>Bacilli</taxon>
        <taxon>Bacillales</taxon>
        <taxon>Bacillaceae</taxon>
        <taxon>Virgibacillus</taxon>
    </lineage>
</organism>
<comment type="caution">
    <text evidence="1">The sequence shown here is derived from an EMBL/GenBank/DDBJ whole genome shotgun (WGS) entry which is preliminary data.</text>
</comment>
<reference evidence="1" key="1">
    <citation type="submission" date="2017-05" db="EMBL/GenBank/DDBJ databases">
        <title>Virgibacillus sp. AK90 isolated from a saltern of Kakinada, India.</title>
        <authorList>
            <person name="Gupta V."/>
            <person name="Sidhu C."/>
            <person name="Korpole S."/>
            <person name="Pinnaka A.K."/>
        </authorList>
    </citation>
    <scope>NUCLEOTIDE SEQUENCE [LARGE SCALE GENOMIC DNA]</scope>
    <source>
        <strain evidence="1">AK90</strain>
    </source>
</reference>
<dbReference type="RefSeq" id="WP_116279755.1">
    <property type="nucleotide sequence ID" value="NZ_NFZX01000095.1"/>
</dbReference>
<protein>
    <submittedName>
        <fullName evidence="1">Uncharacterized protein</fullName>
    </submittedName>
</protein>
<name>A0A3E0WFZ3_9BACI</name>
<gene>
    <name evidence="1" type="ORF">CAI16_19685</name>
</gene>
<accession>A0A3E0WFZ3</accession>
<dbReference type="EMBL" id="NFZX01000095">
    <property type="protein sequence ID" value="RFA31862.1"/>
    <property type="molecule type" value="Genomic_DNA"/>
</dbReference>